<dbReference type="GO" id="GO:0005634">
    <property type="term" value="C:nucleus"/>
    <property type="evidence" value="ECO:0007669"/>
    <property type="project" value="TreeGrafter"/>
</dbReference>
<evidence type="ECO:0000256" key="4">
    <source>
        <dbReference type="ARBA" id="ARBA00009313"/>
    </source>
</evidence>
<evidence type="ECO:0000313" key="13">
    <source>
        <dbReference type="WBParaSite" id="jg12392"/>
    </source>
</evidence>
<evidence type="ECO:0000259" key="11">
    <source>
        <dbReference type="Pfam" id="PF06047"/>
    </source>
</evidence>
<feature type="compositionally biased region" description="Basic and acidic residues" evidence="9">
    <location>
        <begin position="127"/>
        <end position="145"/>
    </location>
</feature>
<feature type="region of interest" description="Disordered" evidence="9">
    <location>
        <begin position="178"/>
        <end position="248"/>
    </location>
</feature>
<comment type="similarity">
    <text evidence="4">Belongs to the NKAP family.</text>
</comment>
<evidence type="ECO:0000256" key="8">
    <source>
        <dbReference type="ARBA" id="ARBA00023136"/>
    </source>
</evidence>
<feature type="compositionally biased region" description="Basic residues" evidence="9">
    <location>
        <begin position="206"/>
        <end position="237"/>
    </location>
</feature>
<comment type="pathway">
    <text evidence="2">Glycolipid biosynthesis; glycosylphosphatidylinositol-anchor biosynthesis.</text>
</comment>
<keyword evidence="5" id="KW-0337">GPI-anchor biosynthesis</keyword>
<dbReference type="InterPro" id="IPR040466">
    <property type="entry name" value="NKAP"/>
</dbReference>
<feature type="compositionally biased region" description="Basic and acidic residues" evidence="9">
    <location>
        <begin position="105"/>
        <end position="116"/>
    </location>
</feature>
<dbReference type="PANTHER" id="PTHR13087">
    <property type="entry name" value="NF-KAPPA B ACTIVATING PROTEIN"/>
    <property type="match status" value="1"/>
</dbReference>
<feature type="transmembrane region" description="Helical" evidence="10">
    <location>
        <begin position="456"/>
        <end position="480"/>
    </location>
</feature>
<dbReference type="AlphaFoldDB" id="A0A915CUV3"/>
<dbReference type="PANTHER" id="PTHR13087:SF0">
    <property type="entry name" value="NFKB ACTIVATING PROTEIN LIKE"/>
    <property type="match status" value="1"/>
</dbReference>
<feature type="transmembrane region" description="Helical" evidence="10">
    <location>
        <begin position="492"/>
        <end position="511"/>
    </location>
</feature>
<keyword evidence="6 10" id="KW-0812">Transmembrane</keyword>
<dbReference type="Proteomes" id="UP000887574">
    <property type="component" value="Unplaced"/>
</dbReference>
<feature type="compositionally biased region" description="Basic and acidic residues" evidence="9">
    <location>
        <begin position="68"/>
        <end position="79"/>
    </location>
</feature>
<proteinExistence type="inferred from homology"/>
<feature type="region of interest" description="Disordered" evidence="9">
    <location>
        <begin position="1"/>
        <end position="156"/>
    </location>
</feature>
<dbReference type="GO" id="GO:0016020">
    <property type="term" value="C:membrane"/>
    <property type="evidence" value="ECO:0007669"/>
    <property type="project" value="UniProtKB-SubCell"/>
</dbReference>
<evidence type="ECO:0000256" key="2">
    <source>
        <dbReference type="ARBA" id="ARBA00004687"/>
    </source>
</evidence>
<dbReference type="GO" id="GO:0003682">
    <property type="term" value="F:chromatin binding"/>
    <property type="evidence" value="ECO:0007669"/>
    <property type="project" value="InterPro"/>
</dbReference>
<dbReference type="GO" id="GO:0006506">
    <property type="term" value="P:GPI anchor biosynthetic process"/>
    <property type="evidence" value="ECO:0007669"/>
    <property type="project" value="UniProtKB-KW"/>
</dbReference>
<reference evidence="13" key="1">
    <citation type="submission" date="2022-11" db="UniProtKB">
        <authorList>
            <consortium name="WormBaseParasite"/>
        </authorList>
    </citation>
    <scope>IDENTIFICATION</scope>
</reference>
<comment type="similarity">
    <text evidence="3">Belongs to the PIGC family.</text>
</comment>
<evidence type="ECO:0000256" key="5">
    <source>
        <dbReference type="ARBA" id="ARBA00022502"/>
    </source>
</evidence>
<comment type="subcellular location">
    <subcellularLocation>
        <location evidence="1">Membrane</location>
        <topology evidence="1">Multi-pass membrane protein</topology>
    </subcellularLocation>
</comment>
<evidence type="ECO:0000256" key="10">
    <source>
        <dbReference type="SAM" id="Phobius"/>
    </source>
</evidence>
<feature type="transmembrane region" description="Helical" evidence="10">
    <location>
        <begin position="577"/>
        <end position="596"/>
    </location>
</feature>
<dbReference type="GO" id="GO:0010468">
    <property type="term" value="P:regulation of gene expression"/>
    <property type="evidence" value="ECO:0007669"/>
    <property type="project" value="TreeGrafter"/>
</dbReference>
<keyword evidence="7 10" id="KW-1133">Transmembrane helix</keyword>
<dbReference type="WBParaSite" id="jg12392">
    <property type="protein sequence ID" value="jg12392"/>
    <property type="gene ID" value="jg12392"/>
</dbReference>
<feature type="compositionally biased region" description="Basic residues" evidence="9">
    <location>
        <begin position="80"/>
        <end position="90"/>
    </location>
</feature>
<feature type="transmembrane region" description="Helical" evidence="10">
    <location>
        <begin position="603"/>
        <end position="621"/>
    </location>
</feature>
<dbReference type="Pfam" id="PF06432">
    <property type="entry name" value="GPI2"/>
    <property type="match status" value="1"/>
</dbReference>
<feature type="domain" description="NF-kappa-B-activating protein C-terminal" evidence="11">
    <location>
        <begin position="296"/>
        <end position="392"/>
    </location>
</feature>
<name>A0A915CUV3_9BILA</name>
<keyword evidence="12" id="KW-1185">Reference proteome</keyword>
<dbReference type="Pfam" id="PF06047">
    <property type="entry name" value="Nkap_C"/>
    <property type="match status" value="1"/>
</dbReference>
<evidence type="ECO:0000256" key="1">
    <source>
        <dbReference type="ARBA" id="ARBA00004141"/>
    </source>
</evidence>
<dbReference type="InterPro" id="IPR009450">
    <property type="entry name" value="Plno_GlcNAc_GPI2"/>
</dbReference>
<evidence type="ECO:0000313" key="12">
    <source>
        <dbReference type="Proteomes" id="UP000887574"/>
    </source>
</evidence>
<keyword evidence="8 10" id="KW-0472">Membrane</keyword>
<protein>
    <submittedName>
        <fullName evidence="13">NF-kappa-B-activating protein C-terminal domain-containing protein</fullName>
    </submittedName>
</protein>
<feature type="transmembrane region" description="Helical" evidence="10">
    <location>
        <begin position="633"/>
        <end position="650"/>
    </location>
</feature>
<dbReference type="InterPro" id="IPR009269">
    <property type="entry name" value="NKAP_C"/>
</dbReference>
<feature type="transmembrane region" description="Helical" evidence="10">
    <location>
        <begin position="554"/>
        <end position="571"/>
    </location>
</feature>
<feature type="compositionally biased region" description="Basic and acidic residues" evidence="9">
    <location>
        <begin position="27"/>
        <end position="51"/>
    </location>
</feature>
<accession>A0A915CUV3</accession>
<evidence type="ECO:0000256" key="9">
    <source>
        <dbReference type="SAM" id="MobiDB-lite"/>
    </source>
</evidence>
<evidence type="ECO:0000256" key="7">
    <source>
        <dbReference type="ARBA" id="ARBA00022989"/>
    </source>
</evidence>
<feature type="transmembrane region" description="Helical" evidence="10">
    <location>
        <begin position="523"/>
        <end position="542"/>
    </location>
</feature>
<evidence type="ECO:0000256" key="3">
    <source>
        <dbReference type="ARBA" id="ARBA00008321"/>
    </source>
</evidence>
<feature type="compositionally biased region" description="Basic and acidic residues" evidence="9">
    <location>
        <begin position="178"/>
        <end position="193"/>
    </location>
</feature>
<organism evidence="12 13">
    <name type="scientific">Ditylenchus dipsaci</name>
    <dbReference type="NCBI Taxonomy" id="166011"/>
    <lineage>
        <taxon>Eukaryota</taxon>
        <taxon>Metazoa</taxon>
        <taxon>Ecdysozoa</taxon>
        <taxon>Nematoda</taxon>
        <taxon>Chromadorea</taxon>
        <taxon>Rhabditida</taxon>
        <taxon>Tylenchina</taxon>
        <taxon>Tylenchomorpha</taxon>
        <taxon>Sphaerularioidea</taxon>
        <taxon>Anguinidae</taxon>
        <taxon>Anguininae</taxon>
        <taxon>Ditylenchus</taxon>
    </lineage>
</organism>
<evidence type="ECO:0000256" key="6">
    <source>
        <dbReference type="ARBA" id="ARBA00022692"/>
    </source>
</evidence>
<sequence length="679" mass="78426">MAEQEGMEVEQCSSDIEDGITQNPEKNFVDTDYKLKFHSDSNSDSDREIQEKPAATIDPKLEPNGSHESPKNGHYEQEFRKRRRSRSRSKDRKDNFSQHKHSRRRDPDSADEEKNNARQLSNLQAKTAKEDEYWRSRRHDREKIGGRGSRSVWGYSPSHTELEEVFELHDSVEKKAAIDLKKEGFPGSDDKNKDSKKKNAKETVLWKRRHKKKKKKHKKEHSKKHLKKVKKQRRHSKSKSEEKEEEWVELTKELRDKEAKKAKDEESLVIGPQIPEHLLHQSDSPTYEGKLAAEDRKNMLRGEAAAMAAYAAQGKRIPRRGEIGLSSEEISVYEKVGYVMSGTRHKSMEATRLRKENQILTAEEKRLLNTFSQEERKKREDTVLKQFQELISRPFSWVGGTAISLVSCTIMTWVDESKDVWENVLYKKSKFPDNFSDETQFLCKLKKNVSVVHYSIWKSVVGASNVMCQIDIVVIYLLIFEFIQMKYLEVDQLMVIVAGFATLCASVYLTLNRQCFTTDVIADHFRTLVTLLLFGYGFTPLIRTLTTSISTDTIYATSFFLFFLSLIFHDYGMDAPIVSTPFSVNLSFAASVFLISRVDTDQLAFYLMAFSMCAFSFWPRVRKPLFEMYTNCVPLILLLILCPATILLLVKGIESIPLAVIHECRKAKTLFMVLGMKQR</sequence>